<dbReference type="EC" id="1.14.11.18" evidence="2"/>
<organism evidence="5 6">
    <name type="scientific">Pristionchus fissidentatus</name>
    <dbReference type="NCBI Taxonomy" id="1538716"/>
    <lineage>
        <taxon>Eukaryota</taxon>
        <taxon>Metazoa</taxon>
        <taxon>Ecdysozoa</taxon>
        <taxon>Nematoda</taxon>
        <taxon>Chromadorea</taxon>
        <taxon>Rhabditida</taxon>
        <taxon>Rhabditina</taxon>
        <taxon>Diplogasteromorpha</taxon>
        <taxon>Diplogasteroidea</taxon>
        <taxon>Neodiplogasteridae</taxon>
        <taxon>Pristionchus</taxon>
    </lineage>
</organism>
<dbReference type="PANTHER" id="PTHR21308:SF1">
    <property type="entry name" value="PHYTANOYL-COA DIOXYGENASE, PEROXISOMAL"/>
    <property type="match status" value="1"/>
</dbReference>
<dbReference type="EMBL" id="BTSY01000004">
    <property type="protein sequence ID" value="GMT25574.1"/>
    <property type="molecule type" value="Genomic_DNA"/>
</dbReference>
<gene>
    <name evidence="5" type="ORF">PFISCL1PPCAC_16871</name>
</gene>
<evidence type="ECO:0000256" key="1">
    <source>
        <dbReference type="ARBA" id="ARBA00005830"/>
    </source>
</evidence>
<reference evidence="5" key="1">
    <citation type="submission" date="2023-10" db="EMBL/GenBank/DDBJ databases">
        <title>Genome assembly of Pristionchus species.</title>
        <authorList>
            <person name="Yoshida K."/>
            <person name="Sommer R.J."/>
        </authorList>
    </citation>
    <scope>NUCLEOTIDE SEQUENCE</scope>
    <source>
        <strain evidence="5">RS5133</strain>
    </source>
</reference>
<dbReference type="GO" id="GO:0048244">
    <property type="term" value="F:phytanoyl-CoA dioxygenase activity"/>
    <property type="evidence" value="ECO:0007669"/>
    <property type="project" value="UniProtKB-EC"/>
</dbReference>
<dbReference type="AlphaFoldDB" id="A0AAV5W497"/>
<evidence type="ECO:0000313" key="5">
    <source>
        <dbReference type="EMBL" id="GMT25574.1"/>
    </source>
</evidence>
<evidence type="ECO:0000256" key="2">
    <source>
        <dbReference type="ARBA" id="ARBA00034809"/>
    </source>
</evidence>
<dbReference type="InterPro" id="IPR008775">
    <property type="entry name" value="Phytyl_CoA_dOase-like"/>
</dbReference>
<comment type="similarity">
    <text evidence="1">Belongs to the PhyH family.</text>
</comment>
<accession>A0AAV5W497</accession>
<dbReference type="Pfam" id="PF05721">
    <property type="entry name" value="PhyH"/>
    <property type="match status" value="1"/>
</dbReference>
<dbReference type="GO" id="GO:0001561">
    <property type="term" value="P:fatty acid alpha-oxidation"/>
    <property type="evidence" value="ECO:0007669"/>
    <property type="project" value="InterPro"/>
</dbReference>
<evidence type="ECO:0000256" key="3">
    <source>
        <dbReference type="ARBA" id="ARBA00034921"/>
    </source>
</evidence>
<dbReference type="Proteomes" id="UP001432322">
    <property type="component" value="Unassembled WGS sequence"/>
</dbReference>
<protein>
    <recommendedName>
        <fullName evidence="2">phytanoyl-CoA dioxygenase</fullName>
        <ecNumber evidence="2">1.14.11.18</ecNumber>
    </recommendedName>
    <alternativeName>
        <fullName evidence="3">Phytanic acid oxidase</fullName>
    </alternativeName>
    <alternativeName>
        <fullName evidence="4">Phytanoyl-CoA alpha-hydroxylase</fullName>
    </alternativeName>
</protein>
<proteinExistence type="inferred from homology"/>
<evidence type="ECO:0000313" key="6">
    <source>
        <dbReference type="Proteomes" id="UP001432322"/>
    </source>
</evidence>
<dbReference type="SUPFAM" id="SSF51197">
    <property type="entry name" value="Clavaminate synthase-like"/>
    <property type="match status" value="1"/>
</dbReference>
<name>A0AAV5W497_9BILA</name>
<dbReference type="PANTHER" id="PTHR21308">
    <property type="entry name" value="PHYTANOYL-COA ALPHA-HYDROXYLASE"/>
    <property type="match status" value="1"/>
</dbReference>
<comment type="caution">
    <text evidence="5">The sequence shown here is derived from an EMBL/GenBank/DDBJ whole genome shotgun (WGS) entry which is preliminary data.</text>
</comment>
<sequence length="92" mass="10288">GDTVFFHPLIIHGSGANRSDGFRRAISCHFANGDACHYDANAKADDETRKEMTEMVEDRMAKMGVTIDPDENPFVFLWKMRARPVSGTKANL</sequence>
<dbReference type="InterPro" id="IPR047128">
    <property type="entry name" value="PhyH"/>
</dbReference>
<keyword evidence="6" id="KW-1185">Reference proteome</keyword>
<evidence type="ECO:0000256" key="4">
    <source>
        <dbReference type="ARBA" id="ARBA00034924"/>
    </source>
</evidence>
<feature type="non-terminal residue" evidence="5">
    <location>
        <position position="1"/>
    </location>
</feature>
<dbReference type="Gene3D" id="2.60.120.620">
    <property type="entry name" value="q2cbj1_9rhob like domain"/>
    <property type="match status" value="1"/>
</dbReference>